<dbReference type="Gene3D" id="3.90.79.10">
    <property type="entry name" value="Nucleoside Triphosphate Pyrophosphohydrolase"/>
    <property type="match status" value="1"/>
</dbReference>
<protein>
    <recommendedName>
        <fullName evidence="11">8-oxo-dGTP diphosphatase</fullName>
        <ecNumber evidence="11">3.6.1.55</ecNumber>
    </recommendedName>
</protein>
<accession>A0A5C1YIW3</accession>
<sequence length="137" mass="15057">MAAAHNELQVVAAIIMREHEVLACRRNPDKTFGGKWEFPGGKLEPGESLREALVREIHEELDVLIEVGDELTSDVTTTDGLVIKLTCFRASLKARAPERSTDHDALTWVSISSLPGLDWAPADWPAVRVLQSTEAAN</sequence>
<dbReference type="GO" id="GO:0008413">
    <property type="term" value="F:8-oxo-7,8-dihydroguanosine triphosphate pyrophosphatase activity"/>
    <property type="evidence" value="ECO:0007669"/>
    <property type="project" value="TreeGrafter"/>
</dbReference>
<keyword evidence="7 12" id="KW-0378">Hydrolase</keyword>
<dbReference type="PANTHER" id="PTHR47707:SF1">
    <property type="entry name" value="NUDIX HYDROLASE FAMILY PROTEIN"/>
    <property type="match status" value="1"/>
</dbReference>
<dbReference type="GO" id="GO:0044716">
    <property type="term" value="F:8-oxo-GDP phosphatase activity"/>
    <property type="evidence" value="ECO:0007669"/>
    <property type="project" value="TreeGrafter"/>
</dbReference>
<evidence type="ECO:0000256" key="8">
    <source>
        <dbReference type="ARBA" id="ARBA00022842"/>
    </source>
</evidence>
<keyword evidence="8" id="KW-0460">Magnesium</keyword>
<dbReference type="InterPro" id="IPR015797">
    <property type="entry name" value="NUDIX_hydrolase-like_dom_sf"/>
</dbReference>
<dbReference type="PANTHER" id="PTHR47707">
    <property type="entry name" value="8-OXO-DGTP DIPHOSPHATASE"/>
    <property type="match status" value="1"/>
</dbReference>
<dbReference type="GO" id="GO:0006260">
    <property type="term" value="P:DNA replication"/>
    <property type="evidence" value="ECO:0007669"/>
    <property type="project" value="UniProtKB-KW"/>
</dbReference>
<evidence type="ECO:0000256" key="2">
    <source>
        <dbReference type="ARBA" id="ARBA00005582"/>
    </source>
</evidence>
<keyword evidence="3" id="KW-0515">Mutator protein</keyword>
<gene>
    <name evidence="14" type="ORF">FLP10_12010</name>
</gene>
<dbReference type="InterPro" id="IPR047127">
    <property type="entry name" value="MutT-like"/>
</dbReference>
<evidence type="ECO:0000256" key="12">
    <source>
        <dbReference type="RuleBase" id="RU003476"/>
    </source>
</evidence>
<evidence type="ECO:0000313" key="15">
    <source>
        <dbReference type="Proteomes" id="UP000324678"/>
    </source>
</evidence>
<evidence type="ECO:0000256" key="11">
    <source>
        <dbReference type="ARBA" id="ARBA00038905"/>
    </source>
</evidence>
<dbReference type="PROSITE" id="PS51462">
    <property type="entry name" value="NUDIX"/>
    <property type="match status" value="1"/>
</dbReference>
<dbReference type="Pfam" id="PF00293">
    <property type="entry name" value="NUDIX"/>
    <property type="match status" value="1"/>
</dbReference>
<dbReference type="PRINTS" id="PR00502">
    <property type="entry name" value="NUDIXFAMILY"/>
</dbReference>
<dbReference type="GO" id="GO:0035539">
    <property type="term" value="F:8-oxo-7,8-dihydrodeoxyguanosine triphosphate pyrophosphatase activity"/>
    <property type="evidence" value="ECO:0007669"/>
    <property type="project" value="UniProtKB-EC"/>
</dbReference>
<evidence type="ECO:0000256" key="3">
    <source>
        <dbReference type="ARBA" id="ARBA00022457"/>
    </source>
</evidence>
<comment type="cofactor">
    <cofactor evidence="1">
        <name>Mg(2+)</name>
        <dbReference type="ChEBI" id="CHEBI:18420"/>
    </cofactor>
</comment>
<dbReference type="AlphaFoldDB" id="A0A5C1YIW3"/>
<dbReference type="GO" id="GO:0006281">
    <property type="term" value="P:DNA repair"/>
    <property type="evidence" value="ECO:0007669"/>
    <property type="project" value="UniProtKB-KW"/>
</dbReference>
<dbReference type="InterPro" id="IPR020476">
    <property type="entry name" value="Nudix_hydrolase"/>
</dbReference>
<dbReference type="GO" id="GO:0046872">
    <property type="term" value="F:metal ion binding"/>
    <property type="evidence" value="ECO:0007669"/>
    <property type="project" value="UniProtKB-KW"/>
</dbReference>
<keyword evidence="6" id="KW-0227">DNA damage</keyword>
<evidence type="ECO:0000256" key="1">
    <source>
        <dbReference type="ARBA" id="ARBA00001946"/>
    </source>
</evidence>
<evidence type="ECO:0000256" key="5">
    <source>
        <dbReference type="ARBA" id="ARBA00022723"/>
    </source>
</evidence>
<proteinExistence type="inferred from homology"/>
<evidence type="ECO:0000256" key="9">
    <source>
        <dbReference type="ARBA" id="ARBA00023204"/>
    </source>
</evidence>
<reference evidence="14 15" key="1">
    <citation type="submission" date="2019-09" db="EMBL/GenBank/DDBJ databases">
        <title>Genome sequencing of strain KACC 19306.</title>
        <authorList>
            <person name="Heo J."/>
            <person name="Kim S.-J."/>
            <person name="Kim J.-S."/>
            <person name="Hong S.-B."/>
            <person name="Kwon S.-W."/>
        </authorList>
    </citation>
    <scope>NUCLEOTIDE SEQUENCE [LARGE SCALE GENOMIC DNA]</scope>
    <source>
        <strain evidence="14 15">KACC 19306</strain>
    </source>
</reference>
<evidence type="ECO:0000256" key="6">
    <source>
        <dbReference type="ARBA" id="ARBA00022763"/>
    </source>
</evidence>
<keyword evidence="15" id="KW-1185">Reference proteome</keyword>
<dbReference type="EC" id="3.6.1.55" evidence="11"/>
<dbReference type="OrthoDB" id="9804442at2"/>
<keyword evidence="9" id="KW-0234">DNA repair</keyword>
<organism evidence="14 15">
    <name type="scientific">Agromyces intestinalis</name>
    <dbReference type="NCBI Taxonomy" id="2592652"/>
    <lineage>
        <taxon>Bacteria</taxon>
        <taxon>Bacillati</taxon>
        <taxon>Actinomycetota</taxon>
        <taxon>Actinomycetes</taxon>
        <taxon>Micrococcales</taxon>
        <taxon>Microbacteriaceae</taxon>
        <taxon>Agromyces</taxon>
    </lineage>
</organism>
<dbReference type="InterPro" id="IPR000086">
    <property type="entry name" value="NUDIX_hydrolase_dom"/>
</dbReference>
<dbReference type="PROSITE" id="PS00893">
    <property type="entry name" value="NUDIX_BOX"/>
    <property type="match status" value="1"/>
</dbReference>
<dbReference type="EMBL" id="CP043505">
    <property type="protein sequence ID" value="QEO15059.1"/>
    <property type="molecule type" value="Genomic_DNA"/>
</dbReference>
<dbReference type="Proteomes" id="UP000324678">
    <property type="component" value="Chromosome"/>
</dbReference>
<feature type="domain" description="Nudix hydrolase" evidence="13">
    <location>
        <begin position="6"/>
        <end position="131"/>
    </location>
</feature>
<dbReference type="CDD" id="cd03425">
    <property type="entry name" value="NUDIX_MutT_NudA_like"/>
    <property type="match status" value="1"/>
</dbReference>
<keyword evidence="5" id="KW-0479">Metal-binding</keyword>
<dbReference type="InterPro" id="IPR020084">
    <property type="entry name" value="NUDIX_hydrolase_CS"/>
</dbReference>
<dbReference type="KEGG" id="ail:FLP10_12010"/>
<keyword evidence="4" id="KW-0235">DNA replication</keyword>
<dbReference type="RefSeq" id="WP_149161078.1">
    <property type="nucleotide sequence ID" value="NZ_CP043505.1"/>
</dbReference>
<evidence type="ECO:0000256" key="7">
    <source>
        <dbReference type="ARBA" id="ARBA00022801"/>
    </source>
</evidence>
<evidence type="ECO:0000256" key="4">
    <source>
        <dbReference type="ARBA" id="ARBA00022705"/>
    </source>
</evidence>
<dbReference type="SUPFAM" id="SSF55811">
    <property type="entry name" value="Nudix"/>
    <property type="match status" value="1"/>
</dbReference>
<evidence type="ECO:0000313" key="14">
    <source>
        <dbReference type="EMBL" id="QEO15059.1"/>
    </source>
</evidence>
<comment type="catalytic activity">
    <reaction evidence="10">
        <text>8-oxo-dGTP + H2O = 8-oxo-dGMP + diphosphate + H(+)</text>
        <dbReference type="Rhea" id="RHEA:31575"/>
        <dbReference type="ChEBI" id="CHEBI:15377"/>
        <dbReference type="ChEBI" id="CHEBI:15378"/>
        <dbReference type="ChEBI" id="CHEBI:33019"/>
        <dbReference type="ChEBI" id="CHEBI:63224"/>
        <dbReference type="ChEBI" id="CHEBI:77896"/>
        <dbReference type="EC" id="3.6.1.55"/>
    </reaction>
</comment>
<dbReference type="GO" id="GO:0044715">
    <property type="term" value="F:8-oxo-dGDP phosphatase activity"/>
    <property type="evidence" value="ECO:0007669"/>
    <property type="project" value="TreeGrafter"/>
</dbReference>
<name>A0A5C1YIW3_9MICO</name>
<comment type="similarity">
    <text evidence="2 12">Belongs to the Nudix hydrolase family.</text>
</comment>
<evidence type="ECO:0000256" key="10">
    <source>
        <dbReference type="ARBA" id="ARBA00035861"/>
    </source>
</evidence>
<evidence type="ECO:0000259" key="13">
    <source>
        <dbReference type="PROSITE" id="PS51462"/>
    </source>
</evidence>